<feature type="compositionally biased region" description="Low complexity" evidence="1">
    <location>
        <begin position="1"/>
        <end position="16"/>
    </location>
</feature>
<feature type="region of interest" description="Disordered" evidence="1">
    <location>
        <begin position="1"/>
        <end position="36"/>
    </location>
</feature>
<sequence>MPVPDGTALGPAQALPGAGGLADDSAVPPAGGARQAPRVTVAIGRIELTVVQRPAAQAAPPGAASARGDGGRDREPRPALGMSPFDRARLGR</sequence>
<evidence type="ECO:0000256" key="1">
    <source>
        <dbReference type="SAM" id="MobiDB-lite"/>
    </source>
</evidence>
<reference evidence="3" key="1">
    <citation type="journal article" date="2019" name="Int. J. Syst. Evol. Microbiol.">
        <title>The Global Catalogue of Microorganisms (GCM) 10K type strain sequencing project: providing services to taxonomists for standard genome sequencing and annotation.</title>
        <authorList>
            <consortium name="The Broad Institute Genomics Platform"/>
            <consortium name="The Broad Institute Genome Sequencing Center for Infectious Disease"/>
            <person name="Wu L."/>
            <person name="Ma J."/>
        </authorList>
    </citation>
    <scope>NUCLEOTIDE SEQUENCE [LARGE SCALE GENOMIC DNA]</scope>
    <source>
        <strain evidence="3">CGMCC 4.1648</strain>
    </source>
</reference>
<organism evidence="2 3">
    <name type="scientific">Streptomyces coeruleoprunus</name>
    <dbReference type="NCBI Taxonomy" id="285563"/>
    <lineage>
        <taxon>Bacteria</taxon>
        <taxon>Bacillati</taxon>
        <taxon>Actinomycetota</taxon>
        <taxon>Actinomycetes</taxon>
        <taxon>Kitasatosporales</taxon>
        <taxon>Streptomycetaceae</taxon>
        <taxon>Streptomyces</taxon>
    </lineage>
</organism>
<evidence type="ECO:0000313" key="2">
    <source>
        <dbReference type="EMBL" id="MFC5021817.1"/>
    </source>
</evidence>
<accession>A0ABV9XE06</accession>
<dbReference type="Proteomes" id="UP001595829">
    <property type="component" value="Unassembled WGS sequence"/>
</dbReference>
<dbReference type="EMBL" id="JBHSJD010000002">
    <property type="protein sequence ID" value="MFC5021817.1"/>
    <property type="molecule type" value="Genomic_DNA"/>
</dbReference>
<gene>
    <name evidence="2" type="ORF">ACFPM3_06600</name>
</gene>
<feature type="region of interest" description="Disordered" evidence="1">
    <location>
        <begin position="52"/>
        <end position="92"/>
    </location>
</feature>
<protein>
    <submittedName>
        <fullName evidence="2">Uncharacterized protein</fullName>
    </submittedName>
</protein>
<comment type="caution">
    <text evidence="2">The sequence shown here is derived from an EMBL/GenBank/DDBJ whole genome shotgun (WGS) entry which is preliminary data.</text>
</comment>
<dbReference type="RefSeq" id="WP_380839578.1">
    <property type="nucleotide sequence ID" value="NZ_JBHMCZ010000002.1"/>
</dbReference>
<keyword evidence="3" id="KW-1185">Reference proteome</keyword>
<proteinExistence type="predicted"/>
<evidence type="ECO:0000313" key="3">
    <source>
        <dbReference type="Proteomes" id="UP001595829"/>
    </source>
</evidence>
<name>A0ABV9XE06_9ACTN</name>
<feature type="compositionally biased region" description="Low complexity" evidence="1">
    <location>
        <begin position="52"/>
        <end position="67"/>
    </location>
</feature>